<dbReference type="SUPFAM" id="SSF56219">
    <property type="entry name" value="DNase I-like"/>
    <property type="match status" value="1"/>
</dbReference>
<dbReference type="Pfam" id="PF03372">
    <property type="entry name" value="Exo_endo_phos"/>
    <property type="match status" value="1"/>
</dbReference>
<dbReference type="PANTHER" id="PTHR35218:SF9">
    <property type="entry name" value="ENDONUCLEASE_EXONUCLEASE_PHOSPHATASE DOMAIN-CONTAINING PROTEIN"/>
    <property type="match status" value="1"/>
</dbReference>
<name>A0A8I6WZA3_HORVV</name>
<accession>A0A8I6WZA3</accession>
<reference evidence="2" key="2">
    <citation type="submission" date="2020-10" db="EMBL/GenBank/DDBJ databases">
        <authorList>
            <person name="Scholz U."/>
            <person name="Mascher M."/>
            <person name="Fiebig A."/>
        </authorList>
    </citation>
    <scope>NUCLEOTIDE SEQUENCE [LARGE SCALE GENOMIC DNA]</scope>
    <source>
        <strain evidence="2">cv. Morex</strain>
    </source>
</reference>
<feature type="domain" description="Endonuclease/exonuclease/phosphatase" evidence="1">
    <location>
        <begin position="4"/>
        <end position="79"/>
    </location>
</feature>
<reference evidence="3" key="1">
    <citation type="journal article" date="2012" name="Nature">
        <title>A physical, genetic and functional sequence assembly of the barley genome.</title>
        <authorList>
            <consortium name="The International Barley Genome Sequencing Consortium"/>
            <person name="Mayer K.F."/>
            <person name="Waugh R."/>
            <person name="Brown J.W."/>
            <person name="Schulman A."/>
            <person name="Langridge P."/>
            <person name="Platzer M."/>
            <person name="Fincher G.B."/>
            <person name="Muehlbauer G.J."/>
            <person name="Sato K."/>
            <person name="Close T.J."/>
            <person name="Wise R.P."/>
            <person name="Stein N."/>
        </authorList>
    </citation>
    <scope>NUCLEOTIDE SEQUENCE [LARGE SCALE GENOMIC DNA]</scope>
    <source>
        <strain evidence="3">cv. Morex</strain>
    </source>
</reference>
<dbReference type="PANTHER" id="PTHR35218">
    <property type="entry name" value="RNASE H DOMAIN-CONTAINING PROTEIN"/>
    <property type="match status" value="1"/>
</dbReference>
<dbReference type="SMR" id="A0A8I6WZA3"/>
<dbReference type="Gramene" id="HORVU.MOREX.r3.1HG0088560.1">
    <property type="protein sequence ID" value="HORVU.MOREX.r3.1HG0088560.1.CDS1"/>
    <property type="gene ID" value="HORVU.MOREX.r3.1HG0088560"/>
</dbReference>
<dbReference type="InterPro" id="IPR036691">
    <property type="entry name" value="Endo/exonu/phosph_ase_sf"/>
</dbReference>
<reference evidence="2" key="3">
    <citation type="submission" date="2022-01" db="UniProtKB">
        <authorList>
            <consortium name="EnsemblPlants"/>
        </authorList>
    </citation>
    <scope>IDENTIFICATION</scope>
    <source>
        <strain evidence="2">subsp. vulgare</strain>
    </source>
</reference>
<sequence>MSHMFWNCRGVGNRRTVREVRALVKAHSPRLVFLAETRQPSVKVEGLRWKLGLRGFCGVDADCRGGGLALFWDESLTVTIL</sequence>
<evidence type="ECO:0000313" key="3">
    <source>
        <dbReference type="Proteomes" id="UP000011116"/>
    </source>
</evidence>
<evidence type="ECO:0000313" key="2">
    <source>
        <dbReference type="EnsemblPlants" id="HORVU.MOREX.r3.1HG0088560.1.CDS1"/>
    </source>
</evidence>
<dbReference type="EnsemblPlants" id="HORVU.MOREX.r3.1HG0088560.1">
    <property type="protein sequence ID" value="HORVU.MOREX.r3.1HG0088560.1.CDS1"/>
    <property type="gene ID" value="HORVU.MOREX.r3.1HG0088560"/>
</dbReference>
<protein>
    <recommendedName>
        <fullName evidence="1">Endonuclease/exonuclease/phosphatase domain-containing protein</fullName>
    </recommendedName>
</protein>
<dbReference type="AlphaFoldDB" id="A0A8I6WZA3"/>
<dbReference type="GO" id="GO:0003824">
    <property type="term" value="F:catalytic activity"/>
    <property type="evidence" value="ECO:0007669"/>
    <property type="project" value="InterPro"/>
</dbReference>
<organism evidence="2 3">
    <name type="scientific">Hordeum vulgare subsp. vulgare</name>
    <name type="common">Domesticated barley</name>
    <dbReference type="NCBI Taxonomy" id="112509"/>
    <lineage>
        <taxon>Eukaryota</taxon>
        <taxon>Viridiplantae</taxon>
        <taxon>Streptophyta</taxon>
        <taxon>Embryophyta</taxon>
        <taxon>Tracheophyta</taxon>
        <taxon>Spermatophyta</taxon>
        <taxon>Magnoliopsida</taxon>
        <taxon>Liliopsida</taxon>
        <taxon>Poales</taxon>
        <taxon>Poaceae</taxon>
        <taxon>BOP clade</taxon>
        <taxon>Pooideae</taxon>
        <taxon>Triticodae</taxon>
        <taxon>Triticeae</taxon>
        <taxon>Hordeinae</taxon>
        <taxon>Hordeum</taxon>
    </lineage>
</organism>
<proteinExistence type="predicted"/>
<dbReference type="InterPro" id="IPR005135">
    <property type="entry name" value="Endo/exonuclease/phosphatase"/>
</dbReference>
<evidence type="ECO:0000259" key="1">
    <source>
        <dbReference type="Pfam" id="PF03372"/>
    </source>
</evidence>
<dbReference type="Gene3D" id="3.60.10.10">
    <property type="entry name" value="Endonuclease/exonuclease/phosphatase"/>
    <property type="match status" value="1"/>
</dbReference>
<keyword evidence="3" id="KW-1185">Reference proteome</keyword>
<dbReference type="Proteomes" id="UP000011116">
    <property type="component" value="Chromosome 1H"/>
</dbReference>